<dbReference type="GO" id="GO:0005840">
    <property type="term" value="C:ribosome"/>
    <property type="evidence" value="ECO:0007669"/>
    <property type="project" value="UniProtKB-KW"/>
</dbReference>
<protein>
    <submittedName>
        <fullName evidence="4">Ribosomal protein S13</fullName>
    </submittedName>
</protein>
<comment type="similarity">
    <text evidence="1">Belongs to the universal ribosomal protein uS13 family.</text>
</comment>
<evidence type="ECO:0000256" key="2">
    <source>
        <dbReference type="ARBA" id="ARBA00022980"/>
    </source>
</evidence>
<sequence>MQNEYISLLKKNIKLNINISELLTSIYSINLPKAIGICNKLGFNPNKQLKTIKDIDFILKILSNFLKLVEKNDKIKSKKLHNIETIAYLNNLKNTKNLKYYRLKNGLPVHGQRTHSNGQIAKLKLHFNE</sequence>
<dbReference type="Gene3D" id="4.10.910.10">
    <property type="entry name" value="30s ribosomal protein s13, domain 2"/>
    <property type="match status" value="1"/>
</dbReference>
<dbReference type="GO" id="GO:1990904">
    <property type="term" value="C:ribonucleoprotein complex"/>
    <property type="evidence" value="ECO:0007669"/>
    <property type="project" value="UniProtKB-KW"/>
</dbReference>
<reference evidence="4" key="1">
    <citation type="journal article" date="2010" name="Genome Biol. Evol.">
        <title>A linear molecule with two large inverted repeats: the mitochondrial genome of the stramenopile Proteromonas lacertae.</title>
        <authorList>
            <person name="Perez-Brocal V."/>
            <person name="Shahar-Golan R."/>
            <person name="Clark C.G."/>
        </authorList>
    </citation>
    <scope>NUCLEOTIDE SEQUENCE</scope>
</reference>
<evidence type="ECO:0000313" key="4">
    <source>
        <dbReference type="EMBL" id="ADD46362.1"/>
    </source>
</evidence>
<dbReference type="AlphaFoldDB" id="E2EA07"/>
<organism evidence="4">
    <name type="scientific">Proteromonas lacertae</name>
    <name type="common">Stramenopile</name>
    <name type="synonym">Monocercomonoides lacertae</name>
    <dbReference type="NCBI Taxonomy" id="42746"/>
    <lineage>
        <taxon>Eukaryota</taxon>
        <taxon>Sar</taxon>
        <taxon>Stramenopiles</taxon>
        <taxon>Bigyra</taxon>
        <taxon>Opalozoa</taxon>
        <taxon>Opalinata</taxon>
        <taxon>Proteromonadidae</taxon>
        <taxon>Proteromonas</taxon>
    </lineage>
</organism>
<dbReference type="RefSeq" id="YP_003795224.1">
    <property type="nucleotide sequence ID" value="NC_014338.1"/>
</dbReference>
<dbReference type="GO" id="GO:0003735">
    <property type="term" value="F:structural constituent of ribosome"/>
    <property type="evidence" value="ECO:0007669"/>
    <property type="project" value="InterPro"/>
</dbReference>
<dbReference type="SUPFAM" id="SSF46946">
    <property type="entry name" value="S13-like H2TH domain"/>
    <property type="match status" value="1"/>
</dbReference>
<dbReference type="InterPro" id="IPR001892">
    <property type="entry name" value="Ribosomal_uS13"/>
</dbReference>
<geneLocation type="mitochondrion" evidence="4"/>
<proteinExistence type="inferred from homology"/>
<dbReference type="InterPro" id="IPR027437">
    <property type="entry name" value="Rbsml_uS13_C"/>
</dbReference>
<keyword evidence="2 4" id="KW-0689">Ribosomal protein</keyword>
<dbReference type="GeneID" id="9480822"/>
<keyword evidence="3" id="KW-0687">Ribonucleoprotein</keyword>
<name>E2EA07_PROLC</name>
<dbReference type="PROSITE" id="PS50159">
    <property type="entry name" value="RIBOSOMAL_S13_2"/>
    <property type="match status" value="1"/>
</dbReference>
<evidence type="ECO:0000256" key="1">
    <source>
        <dbReference type="ARBA" id="ARBA00008080"/>
    </source>
</evidence>
<evidence type="ECO:0000256" key="3">
    <source>
        <dbReference type="ARBA" id="ARBA00023274"/>
    </source>
</evidence>
<dbReference type="GO" id="GO:0003723">
    <property type="term" value="F:RNA binding"/>
    <property type="evidence" value="ECO:0007669"/>
    <property type="project" value="InterPro"/>
</dbReference>
<dbReference type="EMBL" id="GU563431">
    <property type="protein sequence ID" value="ADD46362.1"/>
    <property type="molecule type" value="Genomic_DNA"/>
</dbReference>
<dbReference type="GO" id="GO:0006412">
    <property type="term" value="P:translation"/>
    <property type="evidence" value="ECO:0007669"/>
    <property type="project" value="InterPro"/>
</dbReference>
<dbReference type="InterPro" id="IPR010979">
    <property type="entry name" value="Ribosomal_uS13-like_H2TH"/>
</dbReference>
<dbReference type="Gene3D" id="1.10.8.50">
    <property type="match status" value="1"/>
</dbReference>
<gene>
    <name evidence="4" type="primary">rps13</name>
    <name evidence="4" type="ORF">PROLAC_047</name>
</gene>
<keyword evidence="4" id="KW-0496">Mitochondrion</keyword>
<accession>E2EA07</accession>
<dbReference type="PIRSF" id="PIRSF002134">
    <property type="entry name" value="Ribosomal_S13"/>
    <property type="match status" value="1"/>
</dbReference>